<keyword evidence="1" id="KW-0812">Transmembrane</keyword>
<keyword evidence="3" id="KW-1185">Reference proteome</keyword>
<dbReference type="Pfam" id="PF08238">
    <property type="entry name" value="Sel1"/>
    <property type="match status" value="2"/>
</dbReference>
<sequence length="131" mass="14631">MSFYPEELKRTPIQIILLKASLACFLVAIAALIFETWSGNSHKEVATQSVDISNLLSQANQAYKDGDYSQSFSLLEVAAEKGNAKAQYSLGYMYEHGEGVKKSLSDAEHWYQESANQGHKKAKKALDRLNR</sequence>
<dbReference type="OrthoDB" id="9792653at2"/>
<proteinExistence type="predicted"/>
<dbReference type="PANTHER" id="PTHR45011">
    <property type="entry name" value="DAP3-BINDING CELL DEATH ENHANCER 1"/>
    <property type="match status" value="1"/>
</dbReference>
<dbReference type="SUPFAM" id="SSF81901">
    <property type="entry name" value="HCP-like"/>
    <property type="match status" value="1"/>
</dbReference>
<dbReference type="Proteomes" id="UP000018445">
    <property type="component" value="Unassembled WGS sequence"/>
</dbReference>
<evidence type="ECO:0000313" key="3">
    <source>
        <dbReference type="Proteomes" id="UP000018445"/>
    </source>
</evidence>
<dbReference type="eggNOG" id="COG0790">
    <property type="taxonomic scope" value="Bacteria"/>
</dbReference>
<feature type="transmembrane region" description="Helical" evidence="1">
    <location>
        <begin position="12"/>
        <end position="34"/>
    </location>
</feature>
<dbReference type="RefSeq" id="WP_004878989.1">
    <property type="nucleotide sequence ID" value="NZ_AKIQ01000062.1"/>
</dbReference>
<dbReference type="PANTHER" id="PTHR45011:SF1">
    <property type="entry name" value="DAP3-BINDING CELL DEATH ENHANCER 1"/>
    <property type="match status" value="1"/>
</dbReference>
<organism evidence="2 3">
    <name type="scientific">Acinetobacter venetianus (strain ATCC 31012 / DSM 23050 / BCRC 14357 / CCUG 45561 / CIP 110063 / KCTC 2702 / LMG 19082 / RAG-1)</name>
    <dbReference type="NCBI Taxonomy" id="1191460"/>
    <lineage>
        <taxon>Bacteria</taxon>
        <taxon>Pseudomonadati</taxon>
        <taxon>Pseudomonadota</taxon>
        <taxon>Gammaproteobacteria</taxon>
        <taxon>Moraxellales</taxon>
        <taxon>Moraxellaceae</taxon>
        <taxon>Acinetobacter</taxon>
    </lineage>
</organism>
<dbReference type="InterPro" id="IPR006597">
    <property type="entry name" value="Sel1-like"/>
</dbReference>
<dbReference type="EMBL" id="APPO01000013">
    <property type="protein sequence ID" value="ENV36832.1"/>
    <property type="molecule type" value="Genomic_DNA"/>
</dbReference>
<dbReference type="SMART" id="SM00671">
    <property type="entry name" value="SEL1"/>
    <property type="match status" value="2"/>
</dbReference>
<keyword evidence="1" id="KW-1133">Transmembrane helix</keyword>
<comment type="caution">
    <text evidence="2">The sequence shown here is derived from an EMBL/GenBank/DDBJ whole genome shotgun (WGS) entry which is preliminary data.</text>
</comment>
<reference evidence="2 3" key="1">
    <citation type="submission" date="2013-02" db="EMBL/GenBank/DDBJ databases">
        <title>The Genome Sequence of Acinetobacter venetianus CIP 110063.</title>
        <authorList>
            <consortium name="The Broad Institute Genome Sequencing Platform"/>
            <consortium name="The Broad Institute Genome Sequencing Center for Infectious Disease"/>
            <person name="Cerqueira G."/>
            <person name="Feldgarden M."/>
            <person name="Courvalin P."/>
            <person name="Perichon B."/>
            <person name="Grillot-Courvalin C."/>
            <person name="Clermont D."/>
            <person name="Rocha E."/>
            <person name="Yoon E.-J."/>
            <person name="Nemec A."/>
            <person name="Walker B."/>
            <person name="Young S.K."/>
            <person name="Zeng Q."/>
            <person name="Gargeya S."/>
            <person name="Fitzgerald M."/>
            <person name="Haas B."/>
            <person name="Abouelleil A."/>
            <person name="Alvarado L."/>
            <person name="Arachchi H.M."/>
            <person name="Berlin A.M."/>
            <person name="Chapman S.B."/>
            <person name="Dewar J."/>
            <person name="Goldberg J."/>
            <person name="Griggs A."/>
            <person name="Gujja S."/>
            <person name="Hansen M."/>
            <person name="Howarth C."/>
            <person name="Imamovic A."/>
            <person name="Larimer J."/>
            <person name="McCowan C."/>
            <person name="Murphy C."/>
            <person name="Neiman D."/>
            <person name="Pearson M."/>
            <person name="Priest M."/>
            <person name="Roberts A."/>
            <person name="Saif S."/>
            <person name="Shea T."/>
            <person name="Sisk P."/>
            <person name="Sykes S."/>
            <person name="Wortman J."/>
            <person name="Nusbaum C."/>
            <person name="Birren B."/>
        </authorList>
    </citation>
    <scope>NUCLEOTIDE SEQUENCE [LARGE SCALE GENOMIC DNA]</scope>
    <source>
        <strain evidence="3">ATCC 31012 / DSM 23050 / BCRC 14357 / CCUG 45561 / CIP 110063 / KCTC 2702 / LMG 19082 / RAG-1</strain>
    </source>
</reference>
<gene>
    <name evidence="2" type="ORF">F959_01639</name>
</gene>
<protein>
    <recommendedName>
        <fullName evidence="4">Sel1 repeat family protein</fullName>
    </recommendedName>
</protein>
<evidence type="ECO:0000313" key="2">
    <source>
        <dbReference type="EMBL" id="ENV36832.1"/>
    </source>
</evidence>
<dbReference type="Gene3D" id="1.25.40.10">
    <property type="entry name" value="Tetratricopeptide repeat domain"/>
    <property type="match status" value="1"/>
</dbReference>
<dbReference type="PATRIC" id="fig|1191460.12.peg.1623"/>
<dbReference type="InterPro" id="IPR011990">
    <property type="entry name" value="TPR-like_helical_dom_sf"/>
</dbReference>
<name>N8YJ41_ACIVR</name>
<dbReference type="HOGENOM" id="CLU_1923026_0_0_6"/>
<dbReference type="InterPro" id="IPR052748">
    <property type="entry name" value="ISR_Activator"/>
</dbReference>
<keyword evidence="1" id="KW-0472">Membrane</keyword>
<evidence type="ECO:0000256" key="1">
    <source>
        <dbReference type="SAM" id="Phobius"/>
    </source>
</evidence>
<accession>N8YJ41</accession>
<evidence type="ECO:0008006" key="4">
    <source>
        <dbReference type="Google" id="ProtNLM"/>
    </source>
</evidence>
<dbReference type="GeneID" id="58194516"/>
<dbReference type="AlphaFoldDB" id="N8YJ41"/>